<keyword evidence="4" id="KW-0503">Monooxygenase</keyword>
<evidence type="ECO:0008006" key="7">
    <source>
        <dbReference type="Google" id="ProtNLM"/>
    </source>
</evidence>
<evidence type="ECO:0000256" key="3">
    <source>
        <dbReference type="ARBA" id="ARBA00023002"/>
    </source>
</evidence>
<organism evidence="5 6">
    <name type="scientific">Cudoniella acicularis</name>
    <dbReference type="NCBI Taxonomy" id="354080"/>
    <lineage>
        <taxon>Eukaryota</taxon>
        <taxon>Fungi</taxon>
        <taxon>Dikarya</taxon>
        <taxon>Ascomycota</taxon>
        <taxon>Pezizomycotina</taxon>
        <taxon>Leotiomycetes</taxon>
        <taxon>Helotiales</taxon>
        <taxon>Tricladiaceae</taxon>
        <taxon>Cudoniella</taxon>
    </lineage>
</organism>
<evidence type="ECO:0000313" key="6">
    <source>
        <dbReference type="Proteomes" id="UP000566819"/>
    </source>
</evidence>
<name>A0A8H4VIW7_9HELO</name>
<reference evidence="5 6" key="1">
    <citation type="submission" date="2020-03" db="EMBL/GenBank/DDBJ databases">
        <title>Draft Genome Sequence of Cudoniella acicularis.</title>
        <authorList>
            <person name="Buettner E."/>
            <person name="Kellner H."/>
        </authorList>
    </citation>
    <scope>NUCLEOTIDE SEQUENCE [LARGE SCALE GENOMIC DNA]</scope>
    <source>
        <strain evidence="5 6">DSM 108380</strain>
    </source>
</reference>
<dbReference type="Proteomes" id="UP000566819">
    <property type="component" value="Unassembled WGS sequence"/>
</dbReference>
<evidence type="ECO:0000313" key="5">
    <source>
        <dbReference type="EMBL" id="KAF4611337.1"/>
    </source>
</evidence>
<evidence type="ECO:0000256" key="2">
    <source>
        <dbReference type="ARBA" id="ARBA00007992"/>
    </source>
</evidence>
<protein>
    <recommendedName>
        <fullName evidence="7">FAD-binding domain-containing protein</fullName>
    </recommendedName>
</protein>
<sequence length="507" mass="55342">MTSLPETTSANANIPIKRSPPTGITVLIVGAGVAGLMSALECWREGHEVLGVFERSADVLLSGDIFGIGPSVTRNFRHWPYLATSLQTVQYDAWLAYYSYSGTHIFGPNPHEFNKPGAFDDSDDDKLKKGPYTAFLQSRPKFYLMLLHQVQELGIPITFNRSVEDYYEDVTRGVGGIVFADGEKMEADVVLAADGVGSKAWKIVGGGEKVKATSCGYAIYRTAYPVKLALEDPLVRERWGGGLRGSEGEGGRPIFEFWVGPDLHVVVVLTHDLASWSLTHKDDGTAKESWAGLTSPDTVLSLLTSHTATTGALWHPALKALINTTPPSSIIDWKLLWRDPQPEWTSPGGHVLQVGDSAHSFLPTSGNGATQAMEDAISIAACLQIGGRSNVAWATRVHNKLRFHRVSLAQKQGIINLAAAHHTEWNTIDTDPSAVAAKLGSWIWKHDPEGYAYEKYGLAFRSLVDGDEEFENTNVPKGCVYEPWTVGELLRAMERGEKLLLGGGDWS</sequence>
<evidence type="ECO:0000256" key="4">
    <source>
        <dbReference type="ARBA" id="ARBA00023033"/>
    </source>
</evidence>
<dbReference type="PANTHER" id="PTHR13789:SF315">
    <property type="entry name" value="FAD-DEPENDENT MONOOXYGENASE MDPD"/>
    <property type="match status" value="1"/>
</dbReference>
<dbReference type="PRINTS" id="PR00420">
    <property type="entry name" value="RNGMNOXGNASE"/>
</dbReference>
<keyword evidence="3" id="KW-0560">Oxidoreductase</keyword>
<dbReference type="AlphaFoldDB" id="A0A8H4VIW7"/>
<comment type="cofactor">
    <cofactor evidence="1">
        <name>FAD</name>
        <dbReference type="ChEBI" id="CHEBI:57692"/>
    </cofactor>
</comment>
<dbReference type="Gene3D" id="3.50.50.60">
    <property type="entry name" value="FAD/NAD(P)-binding domain"/>
    <property type="match status" value="1"/>
</dbReference>
<comment type="caution">
    <text evidence="5">The sequence shown here is derived from an EMBL/GenBank/DDBJ whole genome shotgun (WGS) entry which is preliminary data.</text>
</comment>
<gene>
    <name evidence="5" type="ORF">G7Y89_g15676</name>
</gene>
<proteinExistence type="inferred from homology"/>
<evidence type="ECO:0000256" key="1">
    <source>
        <dbReference type="ARBA" id="ARBA00001974"/>
    </source>
</evidence>
<accession>A0A8H4VIW7</accession>
<dbReference type="OrthoDB" id="16820at2759"/>
<dbReference type="InterPro" id="IPR036188">
    <property type="entry name" value="FAD/NAD-bd_sf"/>
</dbReference>
<dbReference type="SUPFAM" id="SSF51905">
    <property type="entry name" value="FAD/NAD(P)-binding domain"/>
    <property type="match status" value="1"/>
</dbReference>
<dbReference type="InterPro" id="IPR050493">
    <property type="entry name" value="FAD-dep_Monooxygenase_BioMet"/>
</dbReference>
<dbReference type="EMBL" id="JAAMPI010002593">
    <property type="protein sequence ID" value="KAF4611337.1"/>
    <property type="molecule type" value="Genomic_DNA"/>
</dbReference>
<keyword evidence="6" id="KW-1185">Reference proteome</keyword>
<comment type="similarity">
    <text evidence="2">Belongs to the paxM FAD-dependent monooxygenase family.</text>
</comment>
<dbReference type="GO" id="GO:0004497">
    <property type="term" value="F:monooxygenase activity"/>
    <property type="evidence" value="ECO:0007669"/>
    <property type="project" value="UniProtKB-KW"/>
</dbReference>
<dbReference type="PANTHER" id="PTHR13789">
    <property type="entry name" value="MONOOXYGENASE"/>
    <property type="match status" value="1"/>
</dbReference>